<dbReference type="AlphaFoldDB" id="A0A0P7DVE2"/>
<evidence type="ECO:0000313" key="2">
    <source>
        <dbReference type="EMBL" id="KPM85484.1"/>
    </source>
</evidence>
<comment type="caution">
    <text evidence="2">The sequence shown here is derived from an EMBL/GenBank/DDBJ whole genome shotgun (WGS) entry which is preliminary data.</text>
</comment>
<evidence type="ECO:0000313" key="3">
    <source>
        <dbReference type="Proteomes" id="UP000050378"/>
    </source>
</evidence>
<proteinExistence type="predicted"/>
<dbReference type="Pfam" id="PF07238">
    <property type="entry name" value="PilZ"/>
    <property type="match status" value="2"/>
</dbReference>
<reference evidence="2 3" key="1">
    <citation type="submission" date="2015-09" db="EMBL/GenBank/DDBJ databases">
        <title>Draft Genome Sequence of Pseudoalteromonas lipolytica UCD-48B.</title>
        <authorList>
            <person name="Krusor M."/>
            <person name="Coil D.A."/>
            <person name="Lang J.M."/>
            <person name="Eisen J.A."/>
            <person name="Alexiev A."/>
        </authorList>
    </citation>
    <scope>NUCLEOTIDE SEQUENCE [LARGE SCALE GENOMIC DNA]</scope>
    <source>
        <strain evidence="2 3">UCD-48B</strain>
    </source>
</reference>
<feature type="domain" description="PilZ" evidence="1">
    <location>
        <begin position="493"/>
        <end position="575"/>
    </location>
</feature>
<organism evidence="2 3">
    <name type="scientific">Pseudoalteromonas lipolytica</name>
    <dbReference type="NCBI Taxonomy" id="570156"/>
    <lineage>
        <taxon>Bacteria</taxon>
        <taxon>Pseudomonadati</taxon>
        <taxon>Pseudomonadota</taxon>
        <taxon>Gammaproteobacteria</taxon>
        <taxon>Alteromonadales</taxon>
        <taxon>Pseudoalteromonadaceae</taxon>
        <taxon>Pseudoalteromonas</taxon>
    </lineage>
</organism>
<dbReference type="Proteomes" id="UP000050378">
    <property type="component" value="Unassembled WGS sequence"/>
</dbReference>
<dbReference type="Gene3D" id="2.40.10.220">
    <property type="entry name" value="predicted glycosyltransferase like domains"/>
    <property type="match status" value="2"/>
</dbReference>
<dbReference type="GO" id="GO:0035438">
    <property type="term" value="F:cyclic-di-GMP binding"/>
    <property type="evidence" value="ECO:0007669"/>
    <property type="project" value="InterPro"/>
</dbReference>
<dbReference type="PATRIC" id="fig|570156.3.peg.293"/>
<dbReference type="EMBL" id="LJTC01000001">
    <property type="protein sequence ID" value="KPM85484.1"/>
    <property type="molecule type" value="Genomic_DNA"/>
</dbReference>
<dbReference type="SUPFAM" id="SSF141371">
    <property type="entry name" value="PilZ domain-like"/>
    <property type="match status" value="2"/>
</dbReference>
<evidence type="ECO:0000259" key="1">
    <source>
        <dbReference type="Pfam" id="PF07238"/>
    </source>
</evidence>
<dbReference type="InterPro" id="IPR009875">
    <property type="entry name" value="PilZ_domain"/>
</dbReference>
<dbReference type="RefSeq" id="WP_054551238.1">
    <property type="nucleotide sequence ID" value="NZ_LJTC01000001.1"/>
</dbReference>
<feature type="domain" description="PilZ" evidence="1">
    <location>
        <begin position="147"/>
        <end position="236"/>
    </location>
</feature>
<name>A0A0P7DVE2_9GAMM</name>
<sequence>MAEDILLKYESLVEELKAHLGTPKFDKLFKSKTASLTKPEQFLIKMEMSRLSQPVARFIDLRGQVTGQVKPYEYDGKQHFMDDTAIEVFEDAIKRHGGYTLAVYEAVMNTENNHRVMQKKAAEQALADDSAATEQPAKVIKFASYESRREERMNYSIKITVELDKDNKVAASTSDISLSGAKIKLAPRYQVKKGQLIGLRLVGLEQDFELGLKNGIQYEIVAVEKVSREYNHIRLKRTFIENNEKFDEFLESFIHGNKRRYKVNLDNTLDAVVSKGYEQYYIPRVTSLYTFLSLQGDKLYPSLALTTENNIFIQRYFCDERKLSCLYSIINQQRLGDLLSSPEAVKEEYLYTFTHTVAGKIYYYSATRSELDSQPNLKNLFLGFGSQKDSWQCFKLQLMPSHPEDSYIPLSLPSSAGKNIEKLNKPPTPRVQGLIKDVKYLLILTSIGTKFEQQTYQQLDYNKDAVNQLKQFGHSKHKTPPHLEPVALEYVNLRAHKRYLYKTAVSVEHHEQTITGHTRDLSVMGLQIEFDQPVEFKKGDIIKLNLPELQKITKKHDLTNLAYEVMAVSKSLTTVNLKVHRITDLPHMAIKFFTVLIDNNKDKLRVCEESPKIPGLSTALRNMVTKSVCQFPFYLHKEAAHFKTGAIGQGLYPSPLHVLLQNFGLLNETTSIDGFLSTDQITEVITPLIKDRSRQDPPLPFTLFVRFDPRKTVISDAITSRCISEDDYKPQTLFVKKALKSDLVYIFRLYISRTGRPDIDYLANELKYISQYALHKAKDLEEALWAVAGVGDIIDITDEALTHFDIEQRLINEMSKRKATWLKRVI</sequence>
<protein>
    <recommendedName>
        <fullName evidence="1">PilZ domain-containing protein</fullName>
    </recommendedName>
</protein>
<dbReference type="STRING" id="570156.AOG27_01460"/>
<gene>
    <name evidence="2" type="ORF">AOG27_01460</name>
</gene>
<dbReference type="OrthoDB" id="6208912at2"/>
<accession>A0A0P7DVE2</accession>